<dbReference type="Gene3D" id="3.40.50.300">
    <property type="entry name" value="P-loop containing nucleotide triphosphate hydrolases"/>
    <property type="match status" value="1"/>
</dbReference>
<keyword evidence="8 10" id="KW-0472">Membrane</keyword>
<dbReference type="InterPro" id="IPR027417">
    <property type="entry name" value="P-loop_NTPase"/>
</dbReference>
<evidence type="ECO:0000313" key="13">
    <source>
        <dbReference type="EMBL" id="GHD53647.1"/>
    </source>
</evidence>
<dbReference type="GO" id="GO:0005886">
    <property type="term" value="C:plasma membrane"/>
    <property type="evidence" value="ECO:0007669"/>
    <property type="project" value="UniProtKB-SubCell"/>
</dbReference>
<reference evidence="13" key="1">
    <citation type="journal article" date="2014" name="Int. J. Syst. Evol. Microbiol.">
        <title>Complete genome sequence of Corynebacterium casei LMG S-19264T (=DSM 44701T), isolated from a smear-ripened cheese.</title>
        <authorList>
            <consortium name="US DOE Joint Genome Institute (JGI-PGF)"/>
            <person name="Walter F."/>
            <person name="Albersmeier A."/>
            <person name="Kalinowski J."/>
            <person name="Ruckert C."/>
        </authorList>
    </citation>
    <scope>NUCLEOTIDE SEQUENCE</scope>
    <source>
        <strain evidence="13">KCTC 42651</strain>
    </source>
</reference>
<comment type="caution">
    <text evidence="13">The sequence shown here is derived from an EMBL/GenBank/DDBJ whole genome shotgun (WGS) entry which is preliminary data.</text>
</comment>
<dbReference type="GO" id="GO:0005524">
    <property type="term" value="F:ATP binding"/>
    <property type="evidence" value="ECO:0007669"/>
    <property type="project" value="UniProtKB-KW"/>
</dbReference>
<protein>
    <submittedName>
        <fullName evidence="13">Peptidase</fullName>
    </submittedName>
</protein>
<dbReference type="InterPro" id="IPR010128">
    <property type="entry name" value="ATPase_T1SS_PrtD-like"/>
</dbReference>
<keyword evidence="7 10" id="KW-1133">Transmembrane helix</keyword>
<dbReference type="InterPro" id="IPR011527">
    <property type="entry name" value="ABC1_TM_dom"/>
</dbReference>
<dbReference type="NCBIfam" id="TIGR01842">
    <property type="entry name" value="type_I_sec_PrtD"/>
    <property type="match status" value="1"/>
</dbReference>
<feature type="domain" description="ABC transmembrane type-1" evidence="12">
    <location>
        <begin position="21"/>
        <end position="300"/>
    </location>
</feature>
<feature type="compositionally biased region" description="Basic and acidic residues" evidence="9">
    <location>
        <begin position="598"/>
        <end position="608"/>
    </location>
</feature>
<dbReference type="Pfam" id="PF00005">
    <property type="entry name" value="ABC_tran"/>
    <property type="match status" value="1"/>
</dbReference>
<keyword evidence="5" id="KW-0547">Nucleotide-binding</keyword>
<dbReference type="Gene3D" id="1.20.1560.10">
    <property type="entry name" value="ABC transporter type 1, transmembrane domain"/>
    <property type="match status" value="1"/>
</dbReference>
<evidence type="ECO:0000313" key="14">
    <source>
        <dbReference type="Proteomes" id="UP000630353"/>
    </source>
</evidence>
<keyword evidence="6" id="KW-0067">ATP-binding</keyword>
<feature type="transmembrane region" description="Helical" evidence="10">
    <location>
        <begin position="12"/>
        <end position="35"/>
    </location>
</feature>
<dbReference type="FunFam" id="3.40.50.300:FF:001444">
    <property type="entry name" value="ABC transporter ATP-binding protein"/>
    <property type="match status" value="1"/>
</dbReference>
<evidence type="ECO:0000256" key="3">
    <source>
        <dbReference type="ARBA" id="ARBA00022475"/>
    </source>
</evidence>
<dbReference type="GO" id="GO:0016887">
    <property type="term" value="F:ATP hydrolysis activity"/>
    <property type="evidence" value="ECO:0007669"/>
    <property type="project" value="InterPro"/>
</dbReference>
<keyword evidence="14" id="KW-1185">Reference proteome</keyword>
<comment type="subcellular location">
    <subcellularLocation>
        <location evidence="1">Cell membrane</location>
        <topology evidence="1">Multi-pass membrane protein</topology>
    </subcellularLocation>
</comment>
<evidence type="ECO:0000256" key="10">
    <source>
        <dbReference type="SAM" id="Phobius"/>
    </source>
</evidence>
<evidence type="ECO:0000256" key="6">
    <source>
        <dbReference type="ARBA" id="ARBA00022840"/>
    </source>
</evidence>
<reference evidence="13" key="2">
    <citation type="submission" date="2020-09" db="EMBL/GenBank/DDBJ databases">
        <authorList>
            <person name="Sun Q."/>
            <person name="Kim S."/>
        </authorList>
    </citation>
    <scope>NUCLEOTIDE SEQUENCE</scope>
    <source>
        <strain evidence="13">KCTC 42651</strain>
    </source>
</reference>
<feature type="region of interest" description="Disordered" evidence="9">
    <location>
        <begin position="561"/>
        <end position="720"/>
    </location>
</feature>
<dbReference type="CDD" id="cd03246">
    <property type="entry name" value="ABCC_Protease_Secretion"/>
    <property type="match status" value="1"/>
</dbReference>
<dbReference type="GO" id="GO:0140359">
    <property type="term" value="F:ABC-type transporter activity"/>
    <property type="evidence" value="ECO:0007669"/>
    <property type="project" value="InterPro"/>
</dbReference>
<dbReference type="PROSITE" id="PS50929">
    <property type="entry name" value="ABC_TM1F"/>
    <property type="match status" value="1"/>
</dbReference>
<sequence>MHSRSPVTVHRLLKACYTAFAACGVFSFFVNLLMLTMPLFMYQVFDRVLASRSSTTLFLLLLMAAVALGVQAALDSVRGFAFVRVSRWIDRRIGPLLLSAIVVDALDRSKVGSTQVLRQLAVLRSFLTGPGMLTMLDMPWVPVFLVIIFYINAPMGLAAIGGAIVMLVLGILNDRVTRPALAEAQNHSVTAYQSADSAVRNAAVIESMGMRQAVLKRYHAANEQVLELQGRASDRAAVFLAISKSARMLVQMIIMTVAAVQIIDPHTPMTSGLMIASTLILGRALQPIEGGVSQARPMIEAYQAYRAIEAVLEAAQSRLEKMELPPPEGHLSVENLYFQPQGLTKPVLQRISFDLPAGEALGVIGPSAAGKSTLARLLVGVAKPTIGNVRLDGADVFTWDGEELGRYIGFMPQDTELFPGTVAENIARLEAEPDPQKVVKAARLAGLHEMILRLPNGYDTEIGWAGQILSGGQRQRVALARALYGDPRVVVLDEPNANLDSQGDDALLNAVRALKAAGVTLVLITHRPQTLSLMDKVLVLQNGMMQRFGSREEIMPALPAAAPARPGVAGPAPRLPAGQQPQQPQASTAPRVASVPRPDVRPDTRPDARPGSGSESGPEPRPQPRPELAGAGADMVVDHEPGPDGAAGARMQEFPPEDDGKAASPAATEPGPERPQAEAPRPIGGGGVVVRPPGPIRAQSTSLKVHNVQAISAGPERRNG</sequence>
<dbReference type="GO" id="GO:0030256">
    <property type="term" value="C:type I protein secretion system complex"/>
    <property type="evidence" value="ECO:0007669"/>
    <property type="project" value="InterPro"/>
</dbReference>
<dbReference type="PANTHER" id="PTHR24221">
    <property type="entry name" value="ATP-BINDING CASSETTE SUB-FAMILY B"/>
    <property type="match status" value="1"/>
</dbReference>
<feature type="compositionally biased region" description="Low complexity" evidence="9">
    <location>
        <begin position="561"/>
        <end position="590"/>
    </location>
</feature>
<dbReference type="GO" id="GO:0030253">
    <property type="term" value="P:protein secretion by the type I secretion system"/>
    <property type="evidence" value="ECO:0007669"/>
    <property type="project" value="InterPro"/>
</dbReference>
<evidence type="ECO:0000259" key="11">
    <source>
        <dbReference type="PROSITE" id="PS50893"/>
    </source>
</evidence>
<evidence type="ECO:0000259" key="12">
    <source>
        <dbReference type="PROSITE" id="PS50929"/>
    </source>
</evidence>
<evidence type="ECO:0000256" key="9">
    <source>
        <dbReference type="SAM" id="MobiDB-lite"/>
    </source>
</evidence>
<keyword evidence="2" id="KW-0813">Transport</keyword>
<dbReference type="InterPro" id="IPR017871">
    <property type="entry name" value="ABC_transporter-like_CS"/>
</dbReference>
<dbReference type="RefSeq" id="WP_189991052.1">
    <property type="nucleotide sequence ID" value="NZ_BMZS01000007.1"/>
</dbReference>
<evidence type="ECO:0000256" key="7">
    <source>
        <dbReference type="ARBA" id="ARBA00022989"/>
    </source>
</evidence>
<name>A0A918XU32_9PROT</name>
<dbReference type="SUPFAM" id="SSF90123">
    <property type="entry name" value="ABC transporter transmembrane region"/>
    <property type="match status" value="1"/>
</dbReference>
<evidence type="ECO:0000256" key="8">
    <source>
        <dbReference type="ARBA" id="ARBA00023136"/>
    </source>
</evidence>
<feature type="domain" description="ABC transporter" evidence="11">
    <location>
        <begin position="331"/>
        <end position="567"/>
    </location>
</feature>
<feature type="transmembrane region" description="Helical" evidence="10">
    <location>
        <begin position="140"/>
        <end position="172"/>
    </location>
</feature>
<evidence type="ECO:0000256" key="2">
    <source>
        <dbReference type="ARBA" id="ARBA00022448"/>
    </source>
</evidence>
<evidence type="ECO:0000256" key="1">
    <source>
        <dbReference type="ARBA" id="ARBA00004651"/>
    </source>
</evidence>
<dbReference type="AlphaFoldDB" id="A0A918XU32"/>
<dbReference type="Pfam" id="PF00664">
    <property type="entry name" value="ABC_membrane"/>
    <property type="match status" value="1"/>
</dbReference>
<dbReference type="Proteomes" id="UP000630353">
    <property type="component" value="Unassembled WGS sequence"/>
</dbReference>
<dbReference type="PROSITE" id="PS50893">
    <property type="entry name" value="ABC_TRANSPORTER_2"/>
    <property type="match status" value="1"/>
</dbReference>
<feature type="transmembrane region" description="Helical" evidence="10">
    <location>
        <begin position="56"/>
        <end position="74"/>
    </location>
</feature>
<accession>A0A918XU32</accession>
<evidence type="ECO:0000256" key="4">
    <source>
        <dbReference type="ARBA" id="ARBA00022692"/>
    </source>
</evidence>
<dbReference type="GO" id="GO:0034040">
    <property type="term" value="F:ATPase-coupled lipid transmembrane transporter activity"/>
    <property type="evidence" value="ECO:0007669"/>
    <property type="project" value="TreeGrafter"/>
</dbReference>
<dbReference type="SMART" id="SM00382">
    <property type="entry name" value="AAA"/>
    <property type="match status" value="1"/>
</dbReference>
<dbReference type="InterPro" id="IPR039421">
    <property type="entry name" value="Type_1_exporter"/>
</dbReference>
<gene>
    <name evidence="13" type="ORF">GCM10017083_30240</name>
</gene>
<dbReference type="InterPro" id="IPR003439">
    <property type="entry name" value="ABC_transporter-like_ATP-bd"/>
</dbReference>
<dbReference type="InterPro" id="IPR036640">
    <property type="entry name" value="ABC1_TM_sf"/>
</dbReference>
<dbReference type="PANTHER" id="PTHR24221:SF654">
    <property type="entry name" value="ATP-BINDING CASSETTE SUB-FAMILY B MEMBER 6"/>
    <property type="match status" value="1"/>
</dbReference>
<keyword evidence="4 10" id="KW-0812">Transmembrane</keyword>
<evidence type="ECO:0000256" key="5">
    <source>
        <dbReference type="ARBA" id="ARBA00022741"/>
    </source>
</evidence>
<dbReference type="InterPro" id="IPR003593">
    <property type="entry name" value="AAA+_ATPase"/>
</dbReference>
<dbReference type="SUPFAM" id="SSF52540">
    <property type="entry name" value="P-loop containing nucleoside triphosphate hydrolases"/>
    <property type="match status" value="1"/>
</dbReference>
<dbReference type="PROSITE" id="PS00211">
    <property type="entry name" value="ABC_TRANSPORTER_1"/>
    <property type="match status" value="1"/>
</dbReference>
<proteinExistence type="predicted"/>
<organism evidence="13 14">
    <name type="scientific">Thalassobaculum fulvum</name>
    <dbReference type="NCBI Taxonomy" id="1633335"/>
    <lineage>
        <taxon>Bacteria</taxon>
        <taxon>Pseudomonadati</taxon>
        <taxon>Pseudomonadota</taxon>
        <taxon>Alphaproteobacteria</taxon>
        <taxon>Rhodospirillales</taxon>
        <taxon>Thalassobaculaceae</taxon>
        <taxon>Thalassobaculum</taxon>
    </lineage>
</organism>
<keyword evidence="3" id="KW-1003">Cell membrane</keyword>
<dbReference type="EMBL" id="BMZS01000007">
    <property type="protein sequence ID" value="GHD53647.1"/>
    <property type="molecule type" value="Genomic_DNA"/>
</dbReference>